<dbReference type="AlphaFoldDB" id="A0A128F2S2"/>
<accession>A0A128F2S2</accession>
<name>A0A128F2S2_9GAMM</name>
<organism evidence="1 2">
    <name type="scientific">Grimontia marina</name>
    <dbReference type="NCBI Taxonomy" id="646534"/>
    <lineage>
        <taxon>Bacteria</taxon>
        <taxon>Pseudomonadati</taxon>
        <taxon>Pseudomonadota</taxon>
        <taxon>Gammaproteobacteria</taxon>
        <taxon>Vibrionales</taxon>
        <taxon>Vibrionaceae</taxon>
        <taxon>Grimontia</taxon>
    </lineage>
</organism>
<evidence type="ECO:0000313" key="2">
    <source>
        <dbReference type="Proteomes" id="UP000073601"/>
    </source>
</evidence>
<reference evidence="2" key="1">
    <citation type="submission" date="2016-02" db="EMBL/GenBank/DDBJ databases">
        <authorList>
            <person name="Rodrigo-Torres Lidia"/>
            <person name="Arahal R.David."/>
        </authorList>
    </citation>
    <scope>NUCLEOTIDE SEQUENCE [LARGE SCALE GENOMIC DNA]</scope>
    <source>
        <strain evidence="2">CECT 8713</strain>
    </source>
</reference>
<dbReference type="RefSeq" id="WP_062707929.1">
    <property type="nucleotide sequence ID" value="NZ_CAWRCI010000012.1"/>
</dbReference>
<dbReference type="EMBL" id="FIZY01000012">
    <property type="protein sequence ID" value="CZF81079.1"/>
    <property type="molecule type" value="Genomic_DNA"/>
</dbReference>
<keyword evidence="2" id="KW-1185">Reference proteome</keyword>
<proteinExistence type="predicted"/>
<evidence type="ECO:0000313" key="1">
    <source>
        <dbReference type="EMBL" id="CZF81079.1"/>
    </source>
</evidence>
<dbReference type="OrthoDB" id="5892521at2"/>
<dbReference type="Proteomes" id="UP000073601">
    <property type="component" value="Unassembled WGS sequence"/>
</dbReference>
<sequence>MTQAVNFALALASVEKVQKNYAVSFNGLIAHAMDVLRTRELNKSVRSTNELPEHIKRDIGLIR</sequence>
<protein>
    <submittedName>
        <fullName evidence="1">Uncharacterized protein</fullName>
    </submittedName>
</protein>
<gene>
    <name evidence="1" type="ORF">GMA8713_01703</name>
</gene>